<sequence length="72" mass="7879">MTSKAGDCWVVYSPNESAIGDSAGFWSDEFGWVPFDQATCFSAEETGGLQLPISTGGDARFVPWQEARRHYG</sequence>
<proteinExistence type="predicted"/>
<evidence type="ECO:0000313" key="1">
    <source>
        <dbReference type="EMBL" id="BAW24551.1"/>
    </source>
</evidence>
<accession>A0A1L7NGC9</accession>
<evidence type="ECO:0000313" key="2">
    <source>
        <dbReference type="Proteomes" id="UP000218731"/>
    </source>
</evidence>
<dbReference type="RefSeq" id="WP_087535303.1">
    <property type="nucleotide sequence ID" value="NZ_AP015029.1"/>
</dbReference>
<reference evidence="1 2" key="1">
    <citation type="submission" date="2015-11" db="EMBL/GenBank/DDBJ databases">
        <title>Complete genome sequencing of a biphenyl-degrading bacterium, Pseudomonas putida KF715 (=NBRC110667).</title>
        <authorList>
            <person name="Suenaga H."/>
            <person name="Fujihara N."/>
            <person name="Watanabe T."/>
            <person name="Hirose J."/>
            <person name="Kimura N."/>
            <person name="Yamazoe A."/>
            <person name="Hosoyama A."/>
            <person name="Shimodaira J."/>
            <person name="Furukawa K."/>
        </authorList>
    </citation>
    <scope>NUCLEOTIDE SEQUENCE [LARGE SCALE GENOMIC DNA]</scope>
    <source>
        <strain evidence="1 2">KF715</strain>
    </source>
</reference>
<dbReference type="Proteomes" id="UP000218731">
    <property type="component" value="Chromosome 1"/>
</dbReference>
<name>A0A1L7NGC9_PSEPU</name>
<protein>
    <submittedName>
        <fullName evidence="1">Uncharacterized protein</fullName>
    </submittedName>
</protein>
<dbReference type="EMBL" id="AP015029">
    <property type="protein sequence ID" value="BAW24551.1"/>
    <property type="molecule type" value="Genomic_DNA"/>
</dbReference>
<dbReference type="AlphaFoldDB" id="A0A1L7NGC9"/>
<organism evidence="1 2">
    <name type="scientific">Pseudomonas putida</name>
    <name type="common">Arthrobacter siderocapsulatus</name>
    <dbReference type="NCBI Taxonomy" id="303"/>
    <lineage>
        <taxon>Bacteria</taxon>
        <taxon>Pseudomonadati</taxon>
        <taxon>Pseudomonadota</taxon>
        <taxon>Gammaproteobacteria</taxon>
        <taxon>Pseudomonadales</taxon>
        <taxon>Pseudomonadaceae</taxon>
        <taxon>Pseudomonas</taxon>
    </lineage>
</organism>
<gene>
    <name evidence="1" type="ORF">KF715C_ch39780</name>
</gene>